<evidence type="ECO:0008006" key="4">
    <source>
        <dbReference type="Google" id="ProtNLM"/>
    </source>
</evidence>
<dbReference type="Proteomes" id="UP000294071">
    <property type="component" value="Unassembled WGS sequence"/>
</dbReference>
<sequence length="114" mass="13030">MSTSGPAAGRSTSRGPDDPVLRVQWLRERRAVIRDHHPDRGGDPEAMRSRLEELDARYARLESPLGDRRPSAGPRHRQAGRVARKVRRGLRTMRRAGQARIPRGWPGSRRYFDL</sequence>
<evidence type="ECO:0000313" key="3">
    <source>
        <dbReference type="Proteomes" id="UP000294071"/>
    </source>
</evidence>
<organism evidence="2 3">
    <name type="scientific">Nocardioides oleivorans</name>
    <dbReference type="NCBI Taxonomy" id="273676"/>
    <lineage>
        <taxon>Bacteria</taxon>
        <taxon>Bacillati</taxon>
        <taxon>Actinomycetota</taxon>
        <taxon>Actinomycetes</taxon>
        <taxon>Propionibacteriales</taxon>
        <taxon>Nocardioidaceae</taxon>
        <taxon>Nocardioides</taxon>
    </lineage>
</organism>
<gene>
    <name evidence="2" type="ORF">EUA93_09565</name>
</gene>
<reference evidence="2 3" key="1">
    <citation type="submission" date="2019-01" db="EMBL/GenBank/DDBJ databases">
        <title>Novel species of Nocardioides.</title>
        <authorList>
            <person name="Liu Q."/>
            <person name="Xin Y.-H."/>
        </authorList>
    </citation>
    <scope>NUCLEOTIDE SEQUENCE [LARGE SCALE GENOMIC DNA]</scope>
    <source>
        <strain evidence="2 3">CGMCC 4.6882</strain>
    </source>
</reference>
<dbReference type="AlphaFoldDB" id="A0A4Q2RZD6"/>
<name>A0A4Q2RZD6_9ACTN</name>
<evidence type="ECO:0000256" key="1">
    <source>
        <dbReference type="SAM" id="MobiDB-lite"/>
    </source>
</evidence>
<feature type="compositionally biased region" description="Basic and acidic residues" evidence="1">
    <location>
        <begin position="15"/>
        <end position="70"/>
    </location>
</feature>
<dbReference type="RefSeq" id="WP_129399917.1">
    <property type="nucleotide sequence ID" value="NZ_SDWT01000001.1"/>
</dbReference>
<proteinExistence type="predicted"/>
<keyword evidence="3" id="KW-1185">Reference proteome</keyword>
<dbReference type="OrthoDB" id="4774400at2"/>
<dbReference type="EMBL" id="SDWT01000001">
    <property type="protein sequence ID" value="RYB94567.1"/>
    <property type="molecule type" value="Genomic_DNA"/>
</dbReference>
<protein>
    <recommendedName>
        <fullName evidence="4">J domain-containing protein</fullName>
    </recommendedName>
</protein>
<accession>A0A4Q2RZD6</accession>
<feature type="compositionally biased region" description="Basic residues" evidence="1">
    <location>
        <begin position="74"/>
        <end position="94"/>
    </location>
</feature>
<feature type="region of interest" description="Disordered" evidence="1">
    <location>
        <begin position="1"/>
        <end position="104"/>
    </location>
</feature>
<evidence type="ECO:0000313" key="2">
    <source>
        <dbReference type="EMBL" id="RYB94567.1"/>
    </source>
</evidence>
<comment type="caution">
    <text evidence="2">The sequence shown here is derived from an EMBL/GenBank/DDBJ whole genome shotgun (WGS) entry which is preliminary data.</text>
</comment>
<feature type="compositionally biased region" description="Polar residues" evidence="1">
    <location>
        <begin position="1"/>
        <end position="14"/>
    </location>
</feature>